<keyword evidence="4" id="KW-0804">Transcription</keyword>
<evidence type="ECO:0000313" key="7">
    <source>
        <dbReference type="EMBL" id="SFR89750.1"/>
    </source>
</evidence>
<evidence type="ECO:0000256" key="2">
    <source>
        <dbReference type="ARBA" id="ARBA00023015"/>
    </source>
</evidence>
<evidence type="ECO:0000313" key="8">
    <source>
        <dbReference type="Proteomes" id="UP000198824"/>
    </source>
</evidence>
<organism evidence="7 8">
    <name type="scientific">Sphingomonas jatrophae</name>
    <dbReference type="NCBI Taxonomy" id="1166337"/>
    <lineage>
        <taxon>Bacteria</taxon>
        <taxon>Pseudomonadati</taxon>
        <taxon>Pseudomonadota</taxon>
        <taxon>Alphaproteobacteria</taxon>
        <taxon>Sphingomonadales</taxon>
        <taxon>Sphingomonadaceae</taxon>
        <taxon>Sphingomonas</taxon>
    </lineage>
</organism>
<feature type="domain" description="HTH tetR-type" evidence="6">
    <location>
        <begin position="8"/>
        <end position="68"/>
    </location>
</feature>
<dbReference type="SUPFAM" id="SSF48498">
    <property type="entry name" value="Tetracyclin repressor-like, C-terminal domain"/>
    <property type="match status" value="1"/>
</dbReference>
<feature type="DNA-binding region" description="H-T-H motif" evidence="5">
    <location>
        <begin position="31"/>
        <end position="50"/>
    </location>
</feature>
<dbReference type="Pfam" id="PF13977">
    <property type="entry name" value="TetR_C_6"/>
    <property type="match status" value="1"/>
</dbReference>
<dbReference type="Gene3D" id="1.10.357.10">
    <property type="entry name" value="Tetracycline Repressor, domain 2"/>
    <property type="match status" value="1"/>
</dbReference>
<evidence type="ECO:0000256" key="5">
    <source>
        <dbReference type="PROSITE-ProRule" id="PRU00335"/>
    </source>
</evidence>
<dbReference type="GO" id="GO:0000976">
    <property type="term" value="F:transcription cis-regulatory region binding"/>
    <property type="evidence" value="ECO:0007669"/>
    <property type="project" value="TreeGrafter"/>
</dbReference>
<dbReference type="PROSITE" id="PS50977">
    <property type="entry name" value="HTH_TETR_2"/>
    <property type="match status" value="1"/>
</dbReference>
<proteinExistence type="predicted"/>
<evidence type="ECO:0000256" key="1">
    <source>
        <dbReference type="ARBA" id="ARBA00022491"/>
    </source>
</evidence>
<protein>
    <submittedName>
        <fullName evidence="7">Transcriptional regulator, TetR family</fullName>
    </submittedName>
</protein>
<keyword evidence="2" id="KW-0805">Transcription regulation</keyword>
<keyword evidence="3 5" id="KW-0238">DNA-binding</keyword>
<dbReference type="PANTHER" id="PTHR30055:SF238">
    <property type="entry name" value="MYCOFACTOCIN BIOSYNTHESIS TRANSCRIPTIONAL REGULATOR MFTR-RELATED"/>
    <property type="match status" value="1"/>
</dbReference>
<dbReference type="InterPro" id="IPR036271">
    <property type="entry name" value="Tet_transcr_reg_TetR-rel_C_sf"/>
</dbReference>
<evidence type="ECO:0000256" key="4">
    <source>
        <dbReference type="ARBA" id="ARBA00023163"/>
    </source>
</evidence>
<evidence type="ECO:0000259" key="6">
    <source>
        <dbReference type="PROSITE" id="PS50977"/>
    </source>
</evidence>
<dbReference type="InterPro" id="IPR009057">
    <property type="entry name" value="Homeodomain-like_sf"/>
</dbReference>
<keyword evidence="8" id="KW-1185">Reference proteome</keyword>
<keyword evidence="1" id="KW-0678">Repressor</keyword>
<dbReference type="InterPro" id="IPR001647">
    <property type="entry name" value="HTH_TetR"/>
</dbReference>
<dbReference type="RefSeq" id="WP_093313157.1">
    <property type="nucleotide sequence ID" value="NZ_FOZG01000001.1"/>
</dbReference>
<dbReference type="AlphaFoldDB" id="A0A1I6KFT4"/>
<gene>
    <name evidence="7" type="ORF">SAMN05192580_1655</name>
</gene>
<accession>A0A1I6KFT4</accession>
<dbReference type="STRING" id="1166337.SAMN05192580_1655"/>
<dbReference type="Proteomes" id="UP000198824">
    <property type="component" value="Unassembled WGS sequence"/>
</dbReference>
<dbReference type="Pfam" id="PF00440">
    <property type="entry name" value="TetR_N"/>
    <property type="match status" value="1"/>
</dbReference>
<dbReference type="InterPro" id="IPR039538">
    <property type="entry name" value="BetI_C"/>
</dbReference>
<dbReference type="SUPFAM" id="SSF46689">
    <property type="entry name" value="Homeodomain-like"/>
    <property type="match status" value="1"/>
</dbReference>
<dbReference type="GO" id="GO:0003700">
    <property type="term" value="F:DNA-binding transcription factor activity"/>
    <property type="evidence" value="ECO:0007669"/>
    <property type="project" value="TreeGrafter"/>
</dbReference>
<evidence type="ECO:0000256" key="3">
    <source>
        <dbReference type="ARBA" id="ARBA00023125"/>
    </source>
</evidence>
<reference evidence="7 8" key="1">
    <citation type="submission" date="2016-10" db="EMBL/GenBank/DDBJ databases">
        <authorList>
            <person name="de Groot N.N."/>
        </authorList>
    </citation>
    <scope>NUCLEOTIDE SEQUENCE [LARGE SCALE GENOMIC DNA]</scope>
    <source>
        <strain evidence="7 8">S5-249</strain>
    </source>
</reference>
<dbReference type="OrthoDB" id="9809265at2"/>
<sequence length="204" mass="22295">MPKIVDHEEQRRLIAAAAVQWIAAHGVETLSQRNVAQLAGRSKGNVQHYFPDKASLMFGALRQVSDQREGRERSVPEGGDDPLGAITRRLHAVLPTDAERADEWRVRLSLYVYAARDSEMQTYLANHAREVLERGVADLSAAQARGDVRADVDPRVTYRRLSAAISGIAVAALANGGALSPGEQREMLDEVLRSIRPQAPPAAT</sequence>
<dbReference type="InterPro" id="IPR050109">
    <property type="entry name" value="HTH-type_TetR-like_transc_reg"/>
</dbReference>
<dbReference type="PANTHER" id="PTHR30055">
    <property type="entry name" value="HTH-TYPE TRANSCRIPTIONAL REGULATOR RUTR"/>
    <property type="match status" value="1"/>
</dbReference>
<dbReference type="EMBL" id="FOZG01000001">
    <property type="protein sequence ID" value="SFR89750.1"/>
    <property type="molecule type" value="Genomic_DNA"/>
</dbReference>
<name>A0A1I6KFT4_9SPHN</name>